<keyword evidence="5" id="KW-1185">Reference proteome</keyword>
<dbReference type="InterPro" id="IPR012340">
    <property type="entry name" value="NA-bd_OB-fold"/>
</dbReference>
<dbReference type="PANTHER" id="PTHR22594:SF54">
    <property type="entry name" value="ASPARAGINE--TRNA LIGASE, CYTOPLASMIC 1-RELATED"/>
    <property type="match status" value="1"/>
</dbReference>
<evidence type="ECO:0000256" key="2">
    <source>
        <dbReference type="ARBA" id="ARBA00023146"/>
    </source>
</evidence>
<gene>
    <name evidence="4" type="ORF">SAY86_001831</name>
</gene>
<evidence type="ECO:0000313" key="5">
    <source>
        <dbReference type="Proteomes" id="UP001346149"/>
    </source>
</evidence>
<dbReference type="GO" id="GO:0003676">
    <property type="term" value="F:nucleic acid binding"/>
    <property type="evidence" value="ECO:0007669"/>
    <property type="project" value="InterPro"/>
</dbReference>
<evidence type="ECO:0000256" key="1">
    <source>
        <dbReference type="ARBA" id="ARBA00022917"/>
    </source>
</evidence>
<accession>A0AAN7LEK4</accession>
<dbReference type="EMBL" id="JAXQNO010000013">
    <property type="protein sequence ID" value="KAK4785142.1"/>
    <property type="molecule type" value="Genomic_DNA"/>
</dbReference>
<dbReference type="GO" id="GO:0006421">
    <property type="term" value="P:asparaginyl-tRNA aminoacylation"/>
    <property type="evidence" value="ECO:0007669"/>
    <property type="project" value="TreeGrafter"/>
</dbReference>
<comment type="caution">
    <text evidence="4">The sequence shown here is derived from an EMBL/GenBank/DDBJ whole genome shotgun (WGS) entry which is preliminary data.</text>
</comment>
<dbReference type="SUPFAM" id="SSF50249">
    <property type="entry name" value="Nucleic acid-binding proteins"/>
    <property type="match status" value="1"/>
</dbReference>
<dbReference type="GO" id="GO:0004816">
    <property type="term" value="F:asparagine-tRNA ligase activity"/>
    <property type="evidence" value="ECO:0007669"/>
    <property type="project" value="TreeGrafter"/>
</dbReference>
<dbReference type="Pfam" id="PF01336">
    <property type="entry name" value="tRNA_anti-codon"/>
    <property type="match status" value="1"/>
</dbReference>
<feature type="domain" description="OB" evidence="3">
    <location>
        <begin position="56"/>
        <end position="132"/>
    </location>
</feature>
<protein>
    <recommendedName>
        <fullName evidence="3">OB domain-containing protein</fullName>
    </recommendedName>
</protein>
<dbReference type="GO" id="GO:0005739">
    <property type="term" value="C:mitochondrion"/>
    <property type="evidence" value="ECO:0007669"/>
    <property type="project" value="TreeGrafter"/>
</dbReference>
<dbReference type="GO" id="GO:0005524">
    <property type="term" value="F:ATP binding"/>
    <property type="evidence" value="ECO:0007669"/>
    <property type="project" value="UniProtKB-KW"/>
</dbReference>
<dbReference type="InterPro" id="IPR004365">
    <property type="entry name" value="NA-bd_OB_tRNA"/>
</dbReference>
<organism evidence="4 5">
    <name type="scientific">Trapa natans</name>
    <name type="common">Water chestnut</name>
    <dbReference type="NCBI Taxonomy" id="22666"/>
    <lineage>
        <taxon>Eukaryota</taxon>
        <taxon>Viridiplantae</taxon>
        <taxon>Streptophyta</taxon>
        <taxon>Embryophyta</taxon>
        <taxon>Tracheophyta</taxon>
        <taxon>Spermatophyta</taxon>
        <taxon>Magnoliopsida</taxon>
        <taxon>eudicotyledons</taxon>
        <taxon>Gunneridae</taxon>
        <taxon>Pentapetalae</taxon>
        <taxon>rosids</taxon>
        <taxon>malvids</taxon>
        <taxon>Myrtales</taxon>
        <taxon>Lythraceae</taxon>
        <taxon>Trapa</taxon>
    </lineage>
</organism>
<keyword evidence="2" id="KW-0030">Aminoacyl-tRNA synthetase</keyword>
<dbReference type="PANTHER" id="PTHR22594">
    <property type="entry name" value="ASPARTYL/LYSYL-TRNA SYNTHETASE"/>
    <property type="match status" value="1"/>
</dbReference>
<dbReference type="Proteomes" id="UP001346149">
    <property type="component" value="Unassembled WGS sequence"/>
</dbReference>
<name>A0AAN7LEK4_TRANT</name>
<evidence type="ECO:0000313" key="4">
    <source>
        <dbReference type="EMBL" id="KAK4785142.1"/>
    </source>
</evidence>
<dbReference type="AlphaFoldDB" id="A0AAN7LEK4"/>
<sequence>MEPASPMESVLPMEQLASITVSDETVVAKHEFSDRVPIKSILYRQDGGCGLAGQQVRVGGWVKTGRKQGGGSFAFLEVSDGTCPKNLQVIIDASVTDLGQIVATGTCVVLDGMLKVPPEGTKQKVELRVEEVVHVGPVDPAKYPLPKTKLTLEFLRDVVHLRSKTSTVP</sequence>
<dbReference type="CDD" id="cd04318">
    <property type="entry name" value="EcAsnRS_like_N"/>
    <property type="match status" value="1"/>
</dbReference>
<keyword evidence="2" id="KW-0436">Ligase</keyword>
<reference evidence="4 5" key="1">
    <citation type="journal article" date="2023" name="Hortic Res">
        <title>Pangenome of water caltrop reveals structural variations and asymmetric subgenome divergence after allopolyploidization.</title>
        <authorList>
            <person name="Zhang X."/>
            <person name="Chen Y."/>
            <person name="Wang L."/>
            <person name="Yuan Y."/>
            <person name="Fang M."/>
            <person name="Shi L."/>
            <person name="Lu R."/>
            <person name="Comes H.P."/>
            <person name="Ma Y."/>
            <person name="Chen Y."/>
            <person name="Huang G."/>
            <person name="Zhou Y."/>
            <person name="Zheng Z."/>
            <person name="Qiu Y."/>
        </authorList>
    </citation>
    <scope>NUCLEOTIDE SEQUENCE [LARGE SCALE GENOMIC DNA]</scope>
    <source>
        <strain evidence="4">F231</strain>
    </source>
</reference>
<evidence type="ECO:0000259" key="3">
    <source>
        <dbReference type="Pfam" id="PF01336"/>
    </source>
</evidence>
<dbReference type="Gene3D" id="2.40.50.140">
    <property type="entry name" value="Nucleic acid-binding proteins"/>
    <property type="match status" value="1"/>
</dbReference>
<keyword evidence="1" id="KW-0648">Protein biosynthesis</keyword>
<proteinExistence type="predicted"/>